<keyword evidence="7" id="KW-1185">Reference proteome</keyword>
<dbReference type="InterPro" id="IPR003018">
    <property type="entry name" value="GAF"/>
</dbReference>
<dbReference type="Proteomes" id="UP000019132">
    <property type="component" value="Unassembled WGS sequence"/>
</dbReference>
<dbReference type="GO" id="GO:0008270">
    <property type="term" value="F:zinc ion binding"/>
    <property type="evidence" value="ECO:0007669"/>
    <property type="project" value="UniProtKB-KW"/>
</dbReference>
<dbReference type="VEuPathDB" id="FungiDB:PYU1_G013240"/>
<dbReference type="CDD" id="cd00065">
    <property type="entry name" value="FYVE_like_SF"/>
    <property type="match status" value="1"/>
</dbReference>
<name>K3X7S0_GLOUD</name>
<evidence type="ECO:0000259" key="5">
    <source>
        <dbReference type="PROSITE" id="PS50178"/>
    </source>
</evidence>
<dbReference type="EMBL" id="GL376627">
    <property type="status" value="NOT_ANNOTATED_CDS"/>
    <property type="molecule type" value="Genomic_DNA"/>
</dbReference>
<evidence type="ECO:0000256" key="3">
    <source>
        <dbReference type="ARBA" id="ARBA00022833"/>
    </source>
</evidence>
<evidence type="ECO:0000313" key="7">
    <source>
        <dbReference type="Proteomes" id="UP000019132"/>
    </source>
</evidence>
<evidence type="ECO:0000256" key="4">
    <source>
        <dbReference type="PROSITE-ProRule" id="PRU00091"/>
    </source>
</evidence>
<evidence type="ECO:0000313" key="6">
    <source>
        <dbReference type="EnsemblProtists" id="PYU1_T013269"/>
    </source>
</evidence>
<protein>
    <recommendedName>
        <fullName evidence="5">FYVE-type domain-containing protein</fullName>
    </recommendedName>
</protein>
<keyword evidence="1" id="KW-0479">Metal-binding</keyword>
<dbReference type="AlphaFoldDB" id="K3X7S0"/>
<dbReference type="EnsemblProtists" id="PYU1_T013269">
    <property type="protein sequence ID" value="PYU1_T013269"/>
    <property type="gene ID" value="PYU1_G013240"/>
</dbReference>
<reference evidence="6" key="3">
    <citation type="submission" date="2015-02" db="UniProtKB">
        <authorList>
            <consortium name="EnsemblProtists"/>
        </authorList>
    </citation>
    <scope>IDENTIFICATION</scope>
    <source>
        <strain evidence="6">DAOM BR144</strain>
    </source>
</reference>
<dbReference type="Gene3D" id="3.30.40.10">
    <property type="entry name" value="Zinc/RING finger domain, C3HC4 (zinc finger)"/>
    <property type="match status" value="1"/>
</dbReference>
<dbReference type="InterPro" id="IPR011011">
    <property type="entry name" value="Znf_FYVE_PHD"/>
</dbReference>
<evidence type="ECO:0000256" key="2">
    <source>
        <dbReference type="ARBA" id="ARBA00022771"/>
    </source>
</evidence>
<feature type="domain" description="FYVE-type" evidence="5">
    <location>
        <begin position="297"/>
        <end position="361"/>
    </location>
</feature>
<dbReference type="eggNOG" id="ENOG502RACU">
    <property type="taxonomic scope" value="Eukaryota"/>
</dbReference>
<dbReference type="SUPFAM" id="SSF57903">
    <property type="entry name" value="FYVE/PHD zinc finger"/>
    <property type="match status" value="1"/>
</dbReference>
<evidence type="ECO:0000256" key="1">
    <source>
        <dbReference type="ARBA" id="ARBA00022723"/>
    </source>
</evidence>
<dbReference type="PANTHER" id="PTHR43102:SF2">
    <property type="entry name" value="GAF DOMAIN-CONTAINING PROTEIN"/>
    <property type="match status" value="1"/>
</dbReference>
<dbReference type="Pfam" id="PF01363">
    <property type="entry name" value="FYVE"/>
    <property type="match status" value="1"/>
</dbReference>
<sequence>MFTVDRSPVTVRKAAASAPRNVRLSDERLVHMALSAARDAIDWDALRSEPAPESGNEWFFAPKSSKKRTRRSPGARVYTRQDHSFAVMAQTQIPCSLQELMSALKSTCTTQFVKMMYDDADVSARVVHTVPTDKRLYNDENNETIAFASDLFVKAVSFDGKKKNPLFRAANKDWCYLDFMQRVDAKTLRKTMLSIHPDSVVAGSVGDQIDDSNQVREVISGFLFQEADDGKSMHIAYSGEHFYEVSGSGASKWKRAMVNRTTKTRLLRLAESIDRVHLVVRRQRLGMQTLVDHINVSASNSGCIGCKRSFLLTRKRVCNLCGHYVCDKCSDMEDRELRSRRSCEAVVTSVRVCDKCVVRVDKCSFVNVALEEIEPAQIYPDPPERASMTTGAVLTDLLHETLVAAPESRKSAVLSVIKHLVQQDSPRSSSGSNPGIMLTPESSPTQHFDVLQSKLTDLPLPLEQCEVANTEERTYLIDHADDDEPEASPPHPIPGSEAKRLEIVRSSSLTSLVGGGVAELDIICSVISKELECMGAMVSISEADFFHVVATNIDALPAKMFPRNEGFCSRTIMGTKPMLVPHPEADIRFNYILPVKHLGISFYCGFPLFAEDYTVLGSLCCLGHESRKLTQSQFTVAKKLADTASRVLQYQVRQRQSSLRGK</sequence>
<dbReference type="SUPFAM" id="SSF55781">
    <property type="entry name" value="GAF domain-like"/>
    <property type="match status" value="1"/>
</dbReference>
<dbReference type="InterPro" id="IPR029016">
    <property type="entry name" value="GAF-like_dom_sf"/>
</dbReference>
<reference evidence="7" key="2">
    <citation type="submission" date="2010-04" db="EMBL/GenBank/DDBJ databases">
        <authorList>
            <person name="Buell R."/>
            <person name="Hamilton J."/>
            <person name="Hostetler J."/>
        </authorList>
    </citation>
    <scope>NUCLEOTIDE SEQUENCE [LARGE SCALE GENOMIC DNA]</scope>
    <source>
        <strain evidence="7">DAOM:BR144</strain>
    </source>
</reference>
<dbReference type="InParanoid" id="K3X7S0"/>
<keyword evidence="3" id="KW-0862">Zinc</keyword>
<dbReference type="InterPro" id="IPR013083">
    <property type="entry name" value="Znf_RING/FYVE/PHD"/>
</dbReference>
<dbReference type="PROSITE" id="PS50178">
    <property type="entry name" value="ZF_FYVE"/>
    <property type="match status" value="1"/>
</dbReference>
<dbReference type="InterPro" id="IPR000306">
    <property type="entry name" value="Znf_FYVE"/>
</dbReference>
<organism evidence="6 7">
    <name type="scientific">Globisporangium ultimum (strain ATCC 200006 / CBS 805.95 / DAOM BR144)</name>
    <name type="common">Pythium ultimum</name>
    <dbReference type="NCBI Taxonomy" id="431595"/>
    <lineage>
        <taxon>Eukaryota</taxon>
        <taxon>Sar</taxon>
        <taxon>Stramenopiles</taxon>
        <taxon>Oomycota</taxon>
        <taxon>Peronosporomycetes</taxon>
        <taxon>Pythiales</taxon>
        <taxon>Pythiaceae</taxon>
        <taxon>Globisporangium</taxon>
    </lineage>
</organism>
<dbReference type="HOGENOM" id="CLU_013242_2_0_1"/>
<dbReference type="Gene3D" id="3.30.450.40">
    <property type="match status" value="1"/>
</dbReference>
<keyword evidence="2 4" id="KW-0863">Zinc-finger</keyword>
<dbReference type="PANTHER" id="PTHR43102">
    <property type="entry name" value="SLR1143 PROTEIN"/>
    <property type="match status" value="1"/>
</dbReference>
<accession>K3X7S0</accession>
<dbReference type="Pfam" id="PF01590">
    <property type="entry name" value="GAF"/>
    <property type="match status" value="1"/>
</dbReference>
<proteinExistence type="predicted"/>
<reference evidence="7" key="1">
    <citation type="journal article" date="2010" name="Genome Biol.">
        <title>Genome sequence of the necrotrophic plant pathogen Pythium ultimum reveals original pathogenicity mechanisms and effector repertoire.</title>
        <authorList>
            <person name="Levesque C.A."/>
            <person name="Brouwer H."/>
            <person name="Cano L."/>
            <person name="Hamilton J.P."/>
            <person name="Holt C."/>
            <person name="Huitema E."/>
            <person name="Raffaele S."/>
            <person name="Robideau G.P."/>
            <person name="Thines M."/>
            <person name="Win J."/>
            <person name="Zerillo M.M."/>
            <person name="Beakes G.W."/>
            <person name="Boore J.L."/>
            <person name="Busam D."/>
            <person name="Dumas B."/>
            <person name="Ferriera S."/>
            <person name="Fuerstenberg S.I."/>
            <person name="Gachon C.M."/>
            <person name="Gaulin E."/>
            <person name="Govers F."/>
            <person name="Grenville-Briggs L."/>
            <person name="Horner N."/>
            <person name="Hostetler J."/>
            <person name="Jiang R.H."/>
            <person name="Johnson J."/>
            <person name="Krajaejun T."/>
            <person name="Lin H."/>
            <person name="Meijer H.J."/>
            <person name="Moore B."/>
            <person name="Morris P."/>
            <person name="Phuntmart V."/>
            <person name="Puiu D."/>
            <person name="Shetty J."/>
            <person name="Stajich J.E."/>
            <person name="Tripathy S."/>
            <person name="Wawra S."/>
            <person name="van West P."/>
            <person name="Whitty B.R."/>
            <person name="Coutinho P.M."/>
            <person name="Henrissat B."/>
            <person name="Martin F."/>
            <person name="Thomas P.D."/>
            <person name="Tyler B.M."/>
            <person name="De Vries R.P."/>
            <person name="Kamoun S."/>
            <person name="Yandell M."/>
            <person name="Tisserat N."/>
            <person name="Buell C.R."/>
        </authorList>
    </citation>
    <scope>NUCLEOTIDE SEQUENCE</scope>
    <source>
        <strain evidence="7">DAOM:BR144</strain>
    </source>
</reference>
<dbReference type="InterPro" id="IPR017455">
    <property type="entry name" value="Znf_FYVE-rel"/>
</dbReference>